<dbReference type="InterPro" id="IPR002083">
    <property type="entry name" value="MATH/TRAF_dom"/>
</dbReference>
<dbReference type="InterPro" id="IPR008974">
    <property type="entry name" value="TRAF-like"/>
</dbReference>
<name>A0AAV1SRS0_9ROSI</name>
<dbReference type="AlphaFoldDB" id="A0AAV1SRS0"/>
<proteinExistence type="predicted"/>
<dbReference type="CDD" id="cd00121">
    <property type="entry name" value="MATH"/>
    <property type="match status" value="2"/>
</dbReference>
<organism evidence="2 3">
    <name type="scientific">Dovyalis caffra</name>
    <dbReference type="NCBI Taxonomy" id="77055"/>
    <lineage>
        <taxon>Eukaryota</taxon>
        <taxon>Viridiplantae</taxon>
        <taxon>Streptophyta</taxon>
        <taxon>Embryophyta</taxon>
        <taxon>Tracheophyta</taxon>
        <taxon>Spermatophyta</taxon>
        <taxon>Magnoliopsida</taxon>
        <taxon>eudicotyledons</taxon>
        <taxon>Gunneridae</taxon>
        <taxon>Pentapetalae</taxon>
        <taxon>rosids</taxon>
        <taxon>fabids</taxon>
        <taxon>Malpighiales</taxon>
        <taxon>Salicaceae</taxon>
        <taxon>Flacourtieae</taxon>
        <taxon>Dovyalis</taxon>
    </lineage>
</organism>
<reference evidence="2 3" key="1">
    <citation type="submission" date="2024-01" db="EMBL/GenBank/DDBJ databases">
        <authorList>
            <person name="Waweru B."/>
        </authorList>
    </citation>
    <scope>NUCLEOTIDE SEQUENCE [LARGE SCALE GENOMIC DNA]</scope>
</reference>
<dbReference type="Proteomes" id="UP001314170">
    <property type="component" value="Unassembled WGS sequence"/>
</dbReference>
<dbReference type="Pfam" id="PF22486">
    <property type="entry name" value="MATH_2"/>
    <property type="match status" value="2"/>
</dbReference>
<protein>
    <recommendedName>
        <fullName evidence="1">MATH domain-containing protein</fullName>
    </recommendedName>
</protein>
<keyword evidence="3" id="KW-1185">Reference proteome</keyword>
<evidence type="ECO:0000259" key="1">
    <source>
        <dbReference type="PROSITE" id="PS50144"/>
    </source>
</evidence>
<gene>
    <name evidence="2" type="ORF">DCAF_LOCUS25503</name>
</gene>
<dbReference type="PANTHER" id="PTHR46162:SF48">
    <property type="entry name" value="MATH DOMAIN-CONTAINING PROTEIN"/>
    <property type="match status" value="1"/>
</dbReference>
<feature type="domain" description="MATH" evidence="1">
    <location>
        <begin position="41"/>
        <end position="179"/>
    </location>
</feature>
<dbReference type="SMART" id="SM00061">
    <property type="entry name" value="MATH"/>
    <property type="match status" value="2"/>
</dbReference>
<evidence type="ECO:0000313" key="2">
    <source>
        <dbReference type="EMBL" id="CAK7355114.1"/>
    </source>
</evidence>
<dbReference type="EMBL" id="CAWUPB010001195">
    <property type="protein sequence ID" value="CAK7355114.1"/>
    <property type="molecule type" value="Genomic_DNA"/>
</dbReference>
<dbReference type="PANTHER" id="PTHR46162">
    <property type="entry name" value="TRAF-LIKE FAMILY PROTEIN"/>
    <property type="match status" value="1"/>
</dbReference>
<dbReference type="PROSITE" id="PS50144">
    <property type="entry name" value="MATH"/>
    <property type="match status" value="2"/>
</dbReference>
<dbReference type="SUPFAM" id="SSF49599">
    <property type="entry name" value="TRAF domain-like"/>
    <property type="match status" value="2"/>
</dbReference>
<comment type="caution">
    <text evidence="2">The sequence shown here is derived from an EMBL/GenBank/DDBJ whole genome shotgun (WGS) entry which is preliminary data.</text>
</comment>
<evidence type="ECO:0000313" key="3">
    <source>
        <dbReference type="Proteomes" id="UP001314170"/>
    </source>
</evidence>
<feature type="domain" description="MATH" evidence="1">
    <location>
        <begin position="199"/>
        <end position="374"/>
    </location>
</feature>
<sequence>MTESSMICDGDSCISLSNKIETSRMYKLSTDMVKAVRHEAPAHYTMKVDSFSVLSELLAKSGINKHESRVFEASGYKWRLILYPNGDPKRNDNGHLSLYLAISDTNDHLPLGWEINALFKFFVFDQLQDKYLTIEDGIVRRYHAFKTEWGCNQLLPHSIFNDASNGFLLEDSCVFGVEVFVIRSEHKGEHLSMIKDPIGGSFSWKVERLSDLADDQCHCCSDVFSVGRQEWKLSLNQPAGYSTQKGKSLSLFLHLIDSSKLPAGWKMFVEYTMHVKDQFGSYHHDMKYNKMFSDSSTDSVHDNFMSFTPATNLASDDTNVLPPGWKTNAIFEVFLYAHLQDKAWGHSSIMSLAVVKAEPNFYIVDDRLTIEAATTGLSVVRSFA</sequence>
<accession>A0AAV1SRS0</accession>
<dbReference type="Gene3D" id="2.60.210.10">
    <property type="entry name" value="Apoptosis, Tumor Necrosis Factor Receptor Associated Protein 2, Chain A"/>
    <property type="match status" value="2"/>
</dbReference>